<name>X8AHX5_MYCXE</name>
<comment type="caution">
    <text evidence="2">The sequence shown here is derived from an EMBL/GenBank/DDBJ whole genome shotgun (WGS) entry which is preliminary data.</text>
</comment>
<keyword evidence="1" id="KW-0472">Membrane</keyword>
<organism evidence="2">
    <name type="scientific">Mycobacterium xenopi 4042</name>
    <dbReference type="NCBI Taxonomy" id="1299334"/>
    <lineage>
        <taxon>Bacteria</taxon>
        <taxon>Bacillati</taxon>
        <taxon>Actinomycetota</taxon>
        <taxon>Actinomycetes</taxon>
        <taxon>Mycobacteriales</taxon>
        <taxon>Mycobacteriaceae</taxon>
        <taxon>Mycobacterium</taxon>
    </lineage>
</organism>
<evidence type="ECO:0000313" key="2">
    <source>
        <dbReference type="EMBL" id="EUA30460.1"/>
    </source>
</evidence>
<feature type="transmembrane region" description="Helical" evidence="1">
    <location>
        <begin position="41"/>
        <end position="63"/>
    </location>
</feature>
<proteinExistence type="predicted"/>
<dbReference type="EC" id="2.7.11.1" evidence="2"/>
<dbReference type="EMBL" id="JAOB01000060">
    <property type="protein sequence ID" value="EUA30460.1"/>
    <property type="molecule type" value="Genomic_DNA"/>
</dbReference>
<evidence type="ECO:0000256" key="1">
    <source>
        <dbReference type="SAM" id="Phobius"/>
    </source>
</evidence>
<dbReference type="AlphaFoldDB" id="X8AHX5"/>
<accession>X8AHX5</accession>
<reference evidence="2" key="1">
    <citation type="submission" date="2014-01" db="EMBL/GenBank/DDBJ databases">
        <authorList>
            <person name="Brown-Elliot B."/>
            <person name="Wallace R."/>
            <person name="Lenaerts A."/>
            <person name="Ordway D."/>
            <person name="DeGroote M.A."/>
            <person name="Parker T."/>
            <person name="Sizemore C."/>
            <person name="Tallon L.J."/>
            <person name="Sadzewicz L.K."/>
            <person name="Sengamalay N."/>
            <person name="Fraser C.M."/>
            <person name="Hine E."/>
            <person name="Shefchek K.A."/>
            <person name="Das S.P."/>
            <person name="Tettelin H."/>
        </authorList>
    </citation>
    <scope>NUCLEOTIDE SEQUENCE [LARGE SCALE GENOMIC DNA]</scope>
    <source>
        <strain evidence="2">4042</strain>
    </source>
</reference>
<protein>
    <submittedName>
        <fullName evidence="2">Serine/threonine-kinase pknD domain protein</fullName>
        <ecNumber evidence="2">2.7.11.1</ecNumber>
    </submittedName>
</protein>
<sequence length="111" mass="11568">MARPRRRHRRRDAGGGMVTHACAYQPARVAAAPGSPPRQAGMLIGATALVIVAVIAAVAYLVLAPPHGNQSAAGQTVLPFNGLNFRLSPAGWRWTAPAAFTSRIRACTAAS</sequence>
<keyword evidence="1" id="KW-1133">Transmembrane helix</keyword>
<gene>
    <name evidence="2" type="ORF">I553_4717</name>
</gene>
<keyword evidence="1" id="KW-0812">Transmembrane</keyword>
<keyword evidence="2" id="KW-0418">Kinase</keyword>
<dbReference type="GO" id="GO:0004674">
    <property type="term" value="F:protein serine/threonine kinase activity"/>
    <property type="evidence" value="ECO:0007669"/>
    <property type="project" value="UniProtKB-EC"/>
</dbReference>
<keyword evidence="2" id="KW-0808">Transferase</keyword>
<dbReference type="PATRIC" id="fig|1299334.3.peg.6391"/>